<feature type="non-terminal residue" evidence="1">
    <location>
        <position position="1"/>
    </location>
</feature>
<name>A0A0F9HWM2_9ZZZZ</name>
<organism evidence="1">
    <name type="scientific">marine sediment metagenome</name>
    <dbReference type="NCBI Taxonomy" id="412755"/>
    <lineage>
        <taxon>unclassified sequences</taxon>
        <taxon>metagenomes</taxon>
        <taxon>ecological metagenomes</taxon>
    </lineage>
</organism>
<reference evidence="1" key="1">
    <citation type="journal article" date="2015" name="Nature">
        <title>Complex archaea that bridge the gap between prokaryotes and eukaryotes.</title>
        <authorList>
            <person name="Spang A."/>
            <person name="Saw J.H."/>
            <person name="Jorgensen S.L."/>
            <person name="Zaremba-Niedzwiedzka K."/>
            <person name="Martijn J."/>
            <person name="Lind A.E."/>
            <person name="van Eijk R."/>
            <person name="Schleper C."/>
            <person name="Guy L."/>
            <person name="Ettema T.J."/>
        </authorList>
    </citation>
    <scope>NUCLEOTIDE SEQUENCE</scope>
</reference>
<accession>A0A0F9HWM2</accession>
<evidence type="ECO:0000313" key="1">
    <source>
        <dbReference type="EMBL" id="KKM07522.1"/>
    </source>
</evidence>
<gene>
    <name evidence="1" type="ORF">LCGC14_1733060</name>
</gene>
<sequence>ILGLGSIGQYNVVDLAPYLVDASAIGVVVRMTHNGTSNPNSVTEAAALGAQHGCRLQPDLYINAAVSLGTGTTVAFRVGSTNVRAFLVGEIHGDDGAVLYPDSAYYQPAVEDYGFWVDHQPTPQGADTLDDIAAVIVRVLSQWSPTMGVRQKGSSSAPHALRWNGAMTWFVVGVDEDGYYQTYSTGKAGQPTEFSAFYEVGYIKHGSDVVTVLDRQAEGLATQIGSFATLNLAGSVPTGSTVVGGHWYNDTLGSDEQAMYLRNSGSSESTGIKIKVTAQNAQFVALDGNLEAEYQLQVATADFYIDWYEKAHARFLFDINTQPPFVASVLPTLPLESGANAKSPLVSAPAEATTALDAAAEVETPFGAEVDSRDKDS</sequence>
<dbReference type="AlphaFoldDB" id="A0A0F9HWM2"/>
<protein>
    <submittedName>
        <fullName evidence="1">Uncharacterized protein</fullName>
    </submittedName>
</protein>
<dbReference type="EMBL" id="LAZR01015753">
    <property type="protein sequence ID" value="KKM07522.1"/>
    <property type="molecule type" value="Genomic_DNA"/>
</dbReference>
<proteinExistence type="predicted"/>
<comment type="caution">
    <text evidence="1">The sequence shown here is derived from an EMBL/GenBank/DDBJ whole genome shotgun (WGS) entry which is preliminary data.</text>
</comment>